<protein>
    <submittedName>
        <fullName evidence="2">Uncharacterized protein</fullName>
    </submittedName>
</protein>
<dbReference type="RefSeq" id="WP_160906434.1">
    <property type="nucleotide sequence ID" value="NZ_WVHS01000002.1"/>
</dbReference>
<gene>
    <name evidence="2" type="ORF">GS398_09000</name>
</gene>
<feature type="transmembrane region" description="Helical" evidence="1">
    <location>
        <begin position="160"/>
        <end position="181"/>
    </location>
</feature>
<evidence type="ECO:0000256" key="1">
    <source>
        <dbReference type="SAM" id="Phobius"/>
    </source>
</evidence>
<accession>A0A7K1XX91</accession>
<feature type="transmembrane region" description="Helical" evidence="1">
    <location>
        <begin position="35"/>
        <end position="57"/>
    </location>
</feature>
<dbReference type="EMBL" id="WVHS01000002">
    <property type="protein sequence ID" value="MXV15438.1"/>
    <property type="molecule type" value="Genomic_DNA"/>
</dbReference>
<keyword evidence="1" id="KW-0812">Transmembrane</keyword>
<dbReference type="AlphaFoldDB" id="A0A7K1XX91"/>
<feature type="transmembrane region" description="Helical" evidence="1">
    <location>
        <begin position="63"/>
        <end position="83"/>
    </location>
</feature>
<keyword evidence="1" id="KW-0472">Membrane</keyword>
<comment type="caution">
    <text evidence="2">The sequence shown here is derived from an EMBL/GenBank/DDBJ whole genome shotgun (WGS) entry which is preliminary data.</text>
</comment>
<sequence>MASFFYIYVGYVVPASTLIPVVAGFIFYDRINKPLRALLIYLCGAFVVNVVATIMALNNQNNLLLLHLYTIFELVTVLFYYLHAFADKRASYWITVIMIAFTLLCILNMFVQTVYRFNTYTRPLEAIIIIVFSGIYLSRQNNVAHRDPTTTSGRWVASGFLVYFCSSLFQFIFSNVVSATVPKNIKLLIWELHATFVLIMYLFFLRAIMNEQRQR</sequence>
<feature type="transmembrane region" description="Helical" evidence="1">
    <location>
        <begin position="187"/>
        <end position="209"/>
    </location>
</feature>
<evidence type="ECO:0000313" key="2">
    <source>
        <dbReference type="EMBL" id="MXV15438.1"/>
    </source>
</evidence>
<evidence type="ECO:0000313" key="3">
    <source>
        <dbReference type="Proteomes" id="UP000451233"/>
    </source>
</evidence>
<reference evidence="2 3" key="1">
    <citation type="submission" date="2019-11" db="EMBL/GenBank/DDBJ databases">
        <title>Pedobacter sp. HMF7056 Genome sequencing and assembly.</title>
        <authorList>
            <person name="Kang H."/>
            <person name="Kim H."/>
            <person name="Joh K."/>
        </authorList>
    </citation>
    <scope>NUCLEOTIDE SEQUENCE [LARGE SCALE GENOMIC DNA]</scope>
    <source>
        <strain evidence="2 3">HMF7056</strain>
    </source>
</reference>
<dbReference type="Proteomes" id="UP000451233">
    <property type="component" value="Unassembled WGS sequence"/>
</dbReference>
<keyword evidence="3" id="KW-1185">Reference proteome</keyword>
<proteinExistence type="predicted"/>
<feature type="transmembrane region" description="Helical" evidence="1">
    <location>
        <begin position="90"/>
        <end position="111"/>
    </location>
</feature>
<keyword evidence="1" id="KW-1133">Transmembrane helix</keyword>
<organism evidence="2 3">
    <name type="scientific">Hufsiella ginkgonis</name>
    <dbReference type="NCBI Taxonomy" id="2695274"/>
    <lineage>
        <taxon>Bacteria</taxon>
        <taxon>Pseudomonadati</taxon>
        <taxon>Bacteroidota</taxon>
        <taxon>Sphingobacteriia</taxon>
        <taxon>Sphingobacteriales</taxon>
        <taxon>Sphingobacteriaceae</taxon>
        <taxon>Hufsiella</taxon>
    </lineage>
</organism>
<feature type="transmembrane region" description="Helical" evidence="1">
    <location>
        <begin position="6"/>
        <end position="28"/>
    </location>
</feature>
<name>A0A7K1XX91_9SPHI</name>
<feature type="transmembrane region" description="Helical" evidence="1">
    <location>
        <begin position="123"/>
        <end position="139"/>
    </location>
</feature>